<accession>A0AA48M453</accession>
<gene>
    <name evidence="2" type="ORF">AMST5_03598</name>
</gene>
<dbReference type="AlphaFoldDB" id="A0AA48M453"/>
<proteinExistence type="predicted"/>
<organism evidence="2">
    <name type="scientific">freshwater sediment metagenome</name>
    <dbReference type="NCBI Taxonomy" id="556182"/>
    <lineage>
        <taxon>unclassified sequences</taxon>
        <taxon>metagenomes</taxon>
        <taxon>ecological metagenomes</taxon>
    </lineage>
</organism>
<name>A0AA48M453_9ZZZZ</name>
<feature type="compositionally biased region" description="Polar residues" evidence="1">
    <location>
        <begin position="1"/>
        <end position="10"/>
    </location>
</feature>
<evidence type="ECO:0000313" key="2">
    <source>
        <dbReference type="EMBL" id="CAJ0885250.1"/>
    </source>
</evidence>
<protein>
    <submittedName>
        <fullName evidence="2">Uncharacterized protein</fullName>
    </submittedName>
</protein>
<reference evidence="2" key="1">
    <citation type="submission" date="2023-07" db="EMBL/GenBank/DDBJ databases">
        <authorList>
            <person name="Pelsma A.J. K."/>
        </authorList>
    </citation>
    <scope>NUCLEOTIDE SEQUENCE</scope>
</reference>
<evidence type="ECO:0000256" key="1">
    <source>
        <dbReference type="SAM" id="MobiDB-lite"/>
    </source>
</evidence>
<feature type="region of interest" description="Disordered" evidence="1">
    <location>
        <begin position="1"/>
        <end position="22"/>
    </location>
</feature>
<sequence length="225" mass="24732">MTNLPENVSRITPAKARSSAKKPPLVTLHEKFGPIANLVTRRNGERVLTALREMVEIRGCSPEDRPRALLRLDRLPPLAELDEQRHALRVAIYDPATEAEIRSVMGLMLEQIPAAATGATPAYGDGLTFELMHADDERDPDRVPRFRGFSAAVLFATSRRIVQTATFTPTTAEVLRTAQTVRSEYFAALGATNRLIALVENAQGVVEDTEPLETTEGQSGDEIPF</sequence>
<dbReference type="EMBL" id="OY288114">
    <property type="protein sequence ID" value="CAJ0885250.1"/>
    <property type="molecule type" value="Genomic_DNA"/>
</dbReference>